<evidence type="ECO:0000259" key="4">
    <source>
        <dbReference type="PROSITE" id="PS51186"/>
    </source>
</evidence>
<evidence type="ECO:0000313" key="5">
    <source>
        <dbReference type="EMBL" id="SFK47874.1"/>
    </source>
</evidence>
<comment type="caution">
    <text evidence="5">The sequence shown here is derived from an EMBL/GenBank/DDBJ whole genome shotgun (WGS) entry which is preliminary data.</text>
</comment>
<dbReference type="RefSeq" id="WP_093519635.1">
    <property type="nucleotide sequence ID" value="NZ_FOSK01000005.1"/>
</dbReference>
<dbReference type="Gene3D" id="3.40.630.30">
    <property type="match status" value="1"/>
</dbReference>
<evidence type="ECO:0000313" key="6">
    <source>
        <dbReference type="Proteomes" id="UP000199598"/>
    </source>
</evidence>
<dbReference type="PROSITE" id="PS51186">
    <property type="entry name" value="GNAT"/>
    <property type="match status" value="1"/>
</dbReference>
<evidence type="ECO:0000256" key="1">
    <source>
        <dbReference type="ARBA" id="ARBA00022679"/>
    </source>
</evidence>
<dbReference type="Pfam" id="PF13302">
    <property type="entry name" value="Acetyltransf_3"/>
    <property type="match status" value="1"/>
</dbReference>
<organism evidence="5 6">
    <name type="scientific">Pseudovibrio ascidiaceicola</name>
    <dbReference type="NCBI Taxonomy" id="285279"/>
    <lineage>
        <taxon>Bacteria</taxon>
        <taxon>Pseudomonadati</taxon>
        <taxon>Pseudomonadota</taxon>
        <taxon>Alphaproteobacteria</taxon>
        <taxon>Hyphomicrobiales</taxon>
        <taxon>Stappiaceae</taxon>
        <taxon>Pseudovibrio</taxon>
    </lineage>
</organism>
<name>A0A1I3ZUM8_9HYPH</name>
<dbReference type="InterPro" id="IPR016181">
    <property type="entry name" value="Acyl_CoA_acyltransferase"/>
</dbReference>
<dbReference type="InterPro" id="IPR051531">
    <property type="entry name" value="N-acetyltransferase"/>
</dbReference>
<dbReference type="Proteomes" id="UP000199598">
    <property type="component" value="Unassembled WGS sequence"/>
</dbReference>
<comment type="similarity">
    <text evidence="3">Belongs to the acetyltransferase family. RimJ subfamily.</text>
</comment>
<keyword evidence="2" id="KW-0012">Acyltransferase</keyword>
<dbReference type="PANTHER" id="PTHR43792">
    <property type="entry name" value="GNAT FAMILY, PUTATIVE (AFU_ORTHOLOGUE AFUA_3G00765)-RELATED-RELATED"/>
    <property type="match status" value="1"/>
</dbReference>
<keyword evidence="6" id="KW-1185">Reference proteome</keyword>
<feature type="domain" description="N-acetyltransferase" evidence="4">
    <location>
        <begin position="23"/>
        <end position="176"/>
    </location>
</feature>
<sequence length="176" mass="19568">MNTPTQLAIPPVSLHEICEADALEVLEFESSNSTFFEKWVPARGPEHFEEMSLRQVIKDLMADPDRFYLVRSGTGELVGRINLRKLDKEPLDTVELGYRVGENHLGKGYAKAAVLAVAEQMRADGAMKHLEAFAADNNPASSNVLLACGFRWDKTGTKTVQLNDNPLTLHRFALTL</sequence>
<dbReference type="InterPro" id="IPR000182">
    <property type="entry name" value="GNAT_dom"/>
</dbReference>
<evidence type="ECO:0000256" key="3">
    <source>
        <dbReference type="ARBA" id="ARBA00038502"/>
    </source>
</evidence>
<evidence type="ECO:0000256" key="2">
    <source>
        <dbReference type="ARBA" id="ARBA00023315"/>
    </source>
</evidence>
<dbReference type="EMBL" id="FOSK01000005">
    <property type="protein sequence ID" value="SFK47874.1"/>
    <property type="molecule type" value="Genomic_DNA"/>
</dbReference>
<dbReference type="PANTHER" id="PTHR43792:SF8">
    <property type="entry name" value="[RIBOSOMAL PROTEIN US5]-ALANINE N-ACETYLTRANSFERASE"/>
    <property type="match status" value="1"/>
</dbReference>
<reference evidence="5 6" key="1">
    <citation type="submission" date="2016-10" db="EMBL/GenBank/DDBJ databases">
        <authorList>
            <person name="Varghese N."/>
            <person name="Submissions S."/>
        </authorList>
    </citation>
    <scope>NUCLEOTIDE SEQUENCE [LARGE SCALE GENOMIC DNA]</scope>
    <source>
        <strain evidence="5 6">DSM 16392</strain>
    </source>
</reference>
<proteinExistence type="inferred from homology"/>
<keyword evidence="1" id="KW-0808">Transferase</keyword>
<accession>A0A1I3ZUM8</accession>
<gene>
    <name evidence="5" type="ORF">SAMN04488518_105301</name>
</gene>
<dbReference type="SUPFAM" id="SSF55729">
    <property type="entry name" value="Acyl-CoA N-acyltransferases (Nat)"/>
    <property type="match status" value="1"/>
</dbReference>
<protein>
    <submittedName>
        <fullName evidence="5">Ribosomal-protein-alanine N-acetyltransferase</fullName>
    </submittedName>
</protein>